<accession>A0ABY3ZJZ3</accession>
<gene>
    <name evidence="2" type="ORF">DSM109990_01318</name>
</gene>
<dbReference type="InterPro" id="IPR024459">
    <property type="entry name" value="Acb1-like_N"/>
</dbReference>
<reference evidence="3" key="1">
    <citation type="journal article" date="2022" name="Microorganisms">
        <title>Beyond the ABCs#Discovery of Three New Plasmid Types in Rhodobacterales (RepQ, RepY, RepW).</title>
        <authorList>
            <person name="Freese H.M."/>
            <person name="Ringel V."/>
            <person name="Overmann J."/>
            <person name="Petersen J."/>
        </authorList>
    </citation>
    <scope>NUCLEOTIDE SEQUENCE [LARGE SCALE GENOMIC DNA]</scope>
    <source>
        <strain evidence="3">DSM 109990</strain>
    </source>
</reference>
<proteinExistence type="predicted"/>
<sequence length="428" mass="47510">MAQRTLAGMFPEHFGAISNVKRVHADEYGWPDRLTFPDLLRMYRRNGLAAAAVNAFKSKTWQDVPVLRVTDKDEDLSSTEEAVADHLARIRFWQQFAEADARSIVGDYGGLVLRFADDKKMNEPLDKAVGITKLFAAIPCWQHQLRPSEFDTNTESETYGEPTMWEYAENAVGSGTTSAGPRRRFKVHPDRVLILSRDGTINDRSQLEAGYNAMLDAEKISGAGAEGFFKTAKNAPVISMEEGNGFEEMARGMGIEPSELTDKLNEVVKAWASGFDASLLLSKMKTEFPNITLPQPEQFWNICVMTFSASMRIPFKVLIGMITGERASTEDAKDWARTNEARRTGEIVPAVMTLIERLQKAGTLPAGAWRIEWASLLDDGPDAMMSRAKTMSEINTSEAGEVFDATEIRRAAGHPAGLPIDDEEDDDE</sequence>
<dbReference type="RefSeq" id="WP_243262861.1">
    <property type="nucleotide sequence ID" value="NZ_CP085144.1"/>
</dbReference>
<keyword evidence="3" id="KW-1185">Reference proteome</keyword>
<dbReference type="EMBL" id="CP085144">
    <property type="protein sequence ID" value="UOA14512.1"/>
    <property type="molecule type" value="Genomic_DNA"/>
</dbReference>
<feature type="domain" description="Anti-CBASS protein Acb1-like N-terminal" evidence="1">
    <location>
        <begin position="39"/>
        <end position="376"/>
    </location>
</feature>
<dbReference type="Pfam" id="PF06381">
    <property type="entry name" value="Phage_portal_3"/>
    <property type="match status" value="1"/>
</dbReference>
<evidence type="ECO:0000259" key="1">
    <source>
        <dbReference type="Pfam" id="PF06381"/>
    </source>
</evidence>
<evidence type="ECO:0000313" key="2">
    <source>
        <dbReference type="EMBL" id="UOA14512.1"/>
    </source>
</evidence>
<name>A0ABY3ZJZ3_9RHOB</name>
<protein>
    <recommendedName>
        <fullName evidence="1">Anti-CBASS protein Acb1-like N-terminal domain-containing protein</fullName>
    </recommendedName>
</protein>
<organism evidence="2 3">
    <name type="scientific">Sulfitobacter dubius</name>
    <dbReference type="NCBI Taxonomy" id="218673"/>
    <lineage>
        <taxon>Bacteria</taxon>
        <taxon>Pseudomonadati</taxon>
        <taxon>Pseudomonadota</taxon>
        <taxon>Alphaproteobacteria</taxon>
        <taxon>Rhodobacterales</taxon>
        <taxon>Roseobacteraceae</taxon>
        <taxon>Sulfitobacter</taxon>
    </lineage>
</organism>
<dbReference type="Proteomes" id="UP000831019">
    <property type="component" value="Chromosome"/>
</dbReference>
<evidence type="ECO:0000313" key="3">
    <source>
        <dbReference type="Proteomes" id="UP000831019"/>
    </source>
</evidence>